<feature type="compositionally biased region" description="Basic residues" evidence="1">
    <location>
        <begin position="204"/>
        <end position="213"/>
    </location>
</feature>
<protein>
    <recommendedName>
        <fullName evidence="4">C2H2-type domain-containing protein</fullName>
    </recommendedName>
</protein>
<evidence type="ECO:0008006" key="4">
    <source>
        <dbReference type="Google" id="ProtNLM"/>
    </source>
</evidence>
<dbReference type="Proteomes" id="UP001203852">
    <property type="component" value="Unassembled WGS sequence"/>
</dbReference>
<dbReference type="PANTHER" id="PTHR38166:SF1">
    <property type="entry name" value="C2H2-TYPE DOMAIN-CONTAINING PROTEIN"/>
    <property type="match status" value="1"/>
</dbReference>
<dbReference type="AlphaFoldDB" id="A0AAN6IFL4"/>
<name>A0AAN6IFL4_9EURO</name>
<dbReference type="EMBL" id="MU404352">
    <property type="protein sequence ID" value="KAI1615758.1"/>
    <property type="molecule type" value="Genomic_DNA"/>
</dbReference>
<sequence>MSKELVTTKHKSSTPDTVQDGDRTLHDEAHIIPSTSVSSRPVTRHNHIWDGRTSSDRALIALDRDLDALPKTSTPHPVNDDSGLRDSPFLAATIKAAPYHPGSDPLRLQDRQVFIQAITRILDLASAKSNLATFYSTRFEWDQDHRGFTLSRVISLSNQALLRAHFKSNAGRTTPQSIPSTTEPSGTSQSKSATTRSRSSPVNNRKKQRKSVHQKSGVNDDGEEGQSVKRPRRGDEGARADVRRMACPFNKYDNMLFGGDSPDSSYHICATFSCEDIGDLKQHFKRKHYLGHHCFRCCRRFPSEAMVAAHLREDPVCDIQDPPLHLERIGTVLREELDLDRKNSQGTEPIWFWHKLYDAFFPGASSRRPGPATEHIIRFGLFSEQVREDVLQAVQQRLGLVHVSAWSDQLRVLQEVEQEINQLYLQDVARRSMPDLGQREPEAADRLATIPTIPSHARTTSSTSAMLPLPGEVAASEPRARDTPLTQAMNNGHGVTFITNSSRPILLPTPATDPVALGTLETGGPSGLPVVAGGLLFDDPNLDMEGGYQLLGDEDLSVSMVLPFDMEYNWAQETDATLDPIFEQSGNAHLGNEST</sequence>
<comment type="caution">
    <text evidence="2">The sequence shown here is derived from an EMBL/GenBank/DDBJ whole genome shotgun (WGS) entry which is preliminary data.</text>
</comment>
<proteinExistence type="predicted"/>
<organism evidence="2 3">
    <name type="scientific">Exophiala viscosa</name>
    <dbReference type="NCBI Taxonomy" id="2486360"/>
    <lineage>
        <taxon>Eukaryota</taxon>
        <taxon>Fungi</taxon>
        <taxon>Dikarya</taxon>
        <taxon>Ascomycota</taxon>
        <taxon>Pezizomycotina</taxon>
        <taxon>Eurotiomycetes</taxon>
        <taxon>Chaetothyriomycetidae</taxon>
        <taxon>Chaetothyriales</taxon>
        <taxon>Herpotrichiellaceae</taxon>
        <taxon>Exophiala</taxon>
    </lineage>
</organism>
<reference evidence="2" key="1">
    <citation type="journal article" date="2022" name="bioRxiv">
        <title>Deciphering the potential niche of two novel black yeast fungi from a biological soil crust based on their genomes, phenotypes, and melanin regulation.</title>
        <authorList>
            <consortium name="DOE Joint Genome Institute"/>
            <person name="Carr E.C."/>
            <person name="Barton Q."/>
            <person name="Grambo S."/>
            <person name="Sullivan M."/>
            <person name="Renfro C.M."/>
            <person name="Kuo A."/>
            <person name="Pangilinan J."/>
            <person name="Lipzen A."/>
            <person name="Keymanesh K."/>
            <person name="Savage E."/>
            <person name="Barry K."/>
            <person name="Grigoriev I.V."/>
            <person name="Riekhof W.R."/>
            <person name="Harris S.S."/>
        </authorList>
    </citation>
    <scope>NUCLEOTIDE SEQUENCE</scope>
    <source>
        <strain evidence="2">JF 03-4F</strain>
    </source>
</reference>
<gene>
    <name evidence="2" type="ORF">EDD36DRAFT_417247</name>
</gene>
<keyword evidence="3" id="KW-1185">Reference proteome</keyword>
<evidence type="ECO:0000313" key="2">
    <source>
        <dbReference type="EMBL" id="KAI1615758.1"/>
    </source>
</evidence>
<feature type="region of interest" description="Disordered" evidence="1">
    <location>
        <begin position="1"/>
        <end position="24"/>
    </location>
</feature>
<accession>A0AAN6IFL4</accession>
<dbReference type="PANTHER" id="PTHR38166">
    <property type="entry name" value="C2H2-TYPE DOMAIN-CONTAINING PROTEIN-RELATED"/>
    <property type="match status" value="1"/>
</dbReference>
<evidence type="ECO:0000313" key="3">
    <source>
        <dbReference type="Proteomes" id="UP001203852"/>
    </source>
</evidence>
<feature type="compositionally biased region" description="Polar residues" evidence="1">
    <location>
        <begin position="170"/>
        <end position="203"/>
    </location>
</feature>
<evidence type="ECO:0000256" key="1">
    <source>
        <dbReference type="SAM" id="MobiDB-lite"/>
    </source>
</evidence>
<feature type="region of interest" description="Disordered" evidence="1">
    <location>
        <begin position="167"/>
        <end position="239"/>
    </location>
</feature>